<dbReference type="GO" id="GO:0005829">
    <property type="term" value="C:cytosol"/>
    <property type="evidence" value="ECO:0007669"/>
    <property type="project" value="TreeGrafter"/>
</dbReference>
<name>A0A284VUK4_9EURY</name>
<dbReference type="RefSeq" id="WP_096207462.1">
    <property type="nucleotide sequence ID" value="NZ_FZMP01000250.1"/>
</dbReference>
<dbReference type="InterPro" id="IPR011051">
    <property type="entry name" value="RmlC_Cupin_sf"/>
</dbReference>
<feature type="active site" description="Proton acceptor" evidence="1">
    <location>
        <position position="52"/>
    </location>
</feature>
<dbReference type="PANTHER" id="PTHR21047">
    <property type="entry name" value="DTDP-6-DEOXY-D-GLUCOSE-3,5 EPIMERASE"/>
    <property type="match status" value="1"/>
</dbReference>
<dbReference type="GO" id="GO:0008830">
    <property type="term" value="F:dTDP-4-dehydrorhamnose 3,5-epimerase activity"/>
    <property type="evidence" value="ECO:0007669"/>
    <property type="project" value="InterPro"/>
</dbReference>
<dbReference type="InterPro" id="IPR014710">
    <property type="entry name" value="RmlC-like_jellyroll"/>
</dbReference>
<dbReference type="Pfam" id="PF00908">
    <property type="entry name" value="dTDP_sugar_isom"/>
    <property type="match status" value="1"/>
</dbReference>
<organism evidence="3 4">
    <name type="scientific">Candidatus Methanoperedens nitratireducens</name>
    <dbReference type="NCBI Taxonomy" id="1392998"/>
    <lineage>
        <taxon>Archaea</taxon>
        <taxon>Methanobacteriati</taxon>
        <taxon>Methanobacteriota</taxon>
        <taxon>Stenosarchaea group</taxon>
        <taxon>Methanomicrobia</taxon>
        <taxon>Methanosarcinales</taxon>
        <taxon>ANME-2 cluster</taxon>
        <taxon>Candidatus Methanoperedentaceae</taxon>
        <taxon>Candidatus Methanoperedens</taxon>
    </lineage>
</organism>
<proteinExistence type="predicted"/>
<feature type="active site" description="Proton donor" evidence="1">
    <location>
        <position position="120"/>
    </location>
</feature>
<feature type="site" description="Participates in a stacking interaction with the thymidine ring of dTDP-4-oxo-6-deoxyglucose" evidence="2">
    <location>
        <position position="126"/>
    </location>
</feature>
<reference evidence="4" key="1">
    <citation type="submission" date="2017-06" db="EMBL/GenBank/DDBJ databases">
        <authorList>
            <person name="Cremers G."/>
        </authorList>
    </citation>
    <scope>NUCLEOTIDE SEQUENCE [LARGE SCALE GENOMIC DNA]</scope>
</reference>
<keyword evidence="4" id="KW-1185">Reference proteome</keyword>
<evidence type="ECO:0000256" key="1">
    <source>
        <dbReference type="PIRSR" id="PIRSR600888-1"/>
    </source>
</evidence>
<dbReference type="EMBL" id="FZMP01000250">
    <property type="protein sequence ID" value="SNQ62981.1"/>
    <property type="molecule type" value="Genomic_DNA"/>
</dbReference>
<gene>
    <name evidence="3" type="primary">spsL</name>
    <name evidence="3" type="ORF">MNV_990022</name>
</gene>
<dbReference type="Gene3D" id="2.60.120.10">
    <property type="entry name" value="Jelly Rolls"/>
    <property type="match status" value="1"/>
</dbReference>
<sequence length="152" mass="17387">MIKGVVLKNLITHADERGFFREIIRVTDDFFAEGFGQWSVSQMYTGVIKAWHIHKKQTDWLYVSNGLIKVALYDTRKASSTYKETMELLMGDNQQQQVLRIPPGVAHGCKCISGPAHLFYITSNVYDPQDEGRLSYDDPDIGYDWLKGPLIK</sequence>
<dbReference type="InterPro" id="IPR000888">
    <property type="entry name" value="RmlC-like"/>
</dbReference>
<dbReference type="OrthoDB" id="49399at2157"/>
<evidence type="ECO:0000313" key="4">
    <source>
        <dbReference type="Proteomes" id="UP000218615"/>
    </source>
</evidence>
<evidence type="ECO:0000256" key="2">
    <source>
        <dbReference type="PIRSR" id="PIRSR600888-3"/>
    </source>
</evidence>
<accession>A0A284VUK4</accession>
<protein>
    <submittedName>
        <fullName evidence="3">Spore coat polysaccharide biosynthesis protein SpsL</fullName>
    </submittedName>
</protein>
<dbReference type="Proteomes" id="UP000218615">
    <property type="component" value="Unassembled WGS sequence"/>
</dbReference>
<dbReference type="GO" id="GO:0000271">
    <property type="term" value="P:polysaccharide biosynthetic process"/>
    <property type="evidence" value="ECO:0007669"/>
    <property type="project" value="TreeGrafter"/>
</dbReference>
<dbReference type="SUPFAM" id="SSF51182">
    <property type="entry name" value="RmlC-like cupins"/>
    <property type="match status" value="1"/>
</dbReference>
<dbReference type="PANTHER" id="PTHR21047:SF2">
    <property type="entry name" value="THYMIDINE DIPHOSPHO-4-KETO-RHAMNOSE 3,5-EPIMERASE"/>
    <property type="match status" value="1"/>
</dbReference>
<dbReference type="AlphaFoldDB" id="A0A284VUK4"/>
<evidence type="ECO:0000313" key="3">
    <source>
        <dbReference type="EMBL" id="SNQ62981.1"/>
    </source>
</evidence>